<dbReference type="AlphaFoldDB" id="A0A0G4K380"/>
<evidence type="ECO:0000259" key="1">
    <source>
        <dbReference type="PROSITE" id="PS50056"/>
    </source>
</evidence>
<dbReference type="RefSeq" id="WP_048593291.1">
    <property type="nucleotide sequence ID" value="NZ_CVLB01000001.1"/>
</dbReference>
<dbReference type="InterPro" id="IPR000340">
    <property type="entry name" value="Dual-sp_phosphatase_cat-dom"/>
</dbReference>
<dbReference type="PROSITE" id="PS00383">
    <property type="entry name" value="TYR_PHOSPHATASE_1"/>
    <property type="match status" value="1"/>
</dbReference>
<dbReference type="EMBL" id="CVLB01000001">
    <property type="protein sequence ID" value="CRF31404.1"/>
    <property type="molecule type" value="Genomic_DNA"/>
</dbReference>
<dbReference type="OrthoDB" id="9814896at2"/>
<organism evidence="2 3">
    <name type="scientific">Brachyspira suanatina</name>
    <dbReference type="NCBI Taxonomy" id="381802"/>
    <lineage>
        <taxon>Bacteria</taxon>
        <taxon>Pseudomonadati</taxon>
        <taxon>Spirochaetota</taxon>
        <taxon>Spirochaetia</taxon>
        <taxon>Brachyspirales</taxon>
        <taxon>Brachyspiraceae</taxon>
        <taxon>Brachyspira</taxon>
    </lineage>
</organism>
<proteinExistence type="predicted"/>
<dbReference type="InterPro" id="IPR016130">
    <property type="entry name" value="Tyr_Pase_AS"/>
</dbReference>
<sequence>MKKLYKNLYVGNDRDCAEFKGAIVHACQSCFVRGVRGNIGDKKVYQNNNDLYLNLLDISSLSFEYAFPMIKRAMEFIDEHINDMEVLVHCNFGMSRSPSIALLYMARKGYISNTSFKDALRDFHEIYTYYSPGMGMYRYFDNYWYEIMSF</sequence>
<dbReference type="Proteomes" id="UP000043763">
    <property type="component" value="Unassembled WGS sequence"/>
</dbReference>
<dbReference type="InterPro" id="IPR029021">
    <property type="entry name" value="Prot-tyrosine_phosphatase-like"/>
</dbReference>
<evidence type="ECO:0000313" key="3">
    <source>
        <dbReference type="Proteomes" id="UP000043763"/>
    </source>
</evidence>
<dbReference type="PROSITE" id="PS50056">
    <property type="entry name" value="TYR_PHOSPHATASE_2"/>
    <property type="match status" value="1"/>
</dbReference>
<gene>
    <name evidence="2" type="ORF">BRSU_0090</name>
</gene>
<accession>A0A0G4K380</accession>
<reference evidence="3" key="1">
    <citation type="submission" date="2015-04" db="EMBL/GenBank/DDBJ databases">
        <authorList>
            <person name="Mushtaq Mamoona"/>
        </authorList>
    </citation>
    <scope>NUCLEOTIDE SEQUENCE [LARGE SCALE GENOMIC DNA]</scope>
    <source>
        <strain evidence="3">AN4859/03</strain>
    </source>
</reference>
<keyword evidence="3" id="KW-1185">Reference proteome</keyword>
<dbReference type="InterPro" id="IPR000387">
    <property type="entry name" value="Tyr_Pase_dom"/>
</dbReference>
<protein>
    <submittedName>
        <fullName evidence="2">Phosphatase</fullName>
    </submittedName>
</protein>
<name>A0A0G4K380_9SPIR</name>
<dbReference type="Gene3D" id="3.90.190.10">
    <property type="entry name" value="Protein tyrosine phosphatase superfamily"/>
    <property type="match status" value="1"/>
</dbReference>
<dbReference type="SUPFAM" id="SSF52799">
    <property type="entry name" value="(Phosphotyrosine protein) phosphatases II"/>
    <property type="match status" value="1"/>
</dbReference>
<feature type="domain" description="Tyrosine specific protein phosphatases" evidence="1">
    <location>
        <begin position="71"/>
        <end position="122"/>
    </location>
</feature>
<dbReference type="Pfam" id="PF00782">
    <property type="entry name" value="DSPc"/>
    <property type="match status" value="1"/>
</dbReference>
<evidence type="ECO:0000313" key="2">
    <source>
        <dbReference type="EMBL" id="CRF31404.1"/>
    </source>
</evidence>